<dbReference type="Proteomes" id="UP001138894">
    <property type="component" value="Unassembled WGS sequence"/>
</dbReference>
<evidence type="ECO:0000259" key="1">
    <source>
        <dbReference type="Pfam" id="PF13454"/>
    </source>
</evidence>
<dbReference type="Pfam" id="PF13454">
    <property type="entry name" value="NAD_binding_9"/>
    <property type="match status" value="1"/>
</dbReference>
<organism evidence="2 3">
    <name type="scientific">Winogradskyella luteola</name>
    <dbReference type="NCBI Taxonomy" id="2828330"/>
    <lineage>
        <taxon>Bacteria</taxon>
        <taxon>Pseudomonadati</taxon>
        <taxon>Bacteroidota</taxon>
        <taxon>Flavobacteriia</taxon>
        <taxon>Flavobacteriales</taxon>
        <taxon>Flavobacteriaceae</taxon>
        <taxon>Winogradskyella</taxon>
    </lineage>
</organism>
<sequence length="573" mass="65714">MKRLAIIGLGPRGLYALENLLYNLSKSKKPVEILVFEPSDYPGAGTVWNNNQAKSNWINITERELTGIEARPEINYFGCEIKSFPSYHQWCNFHLPADKPDTYPPRQKLGKYLYERYQSIADSLMQHERFSLIPNTVDNVKVVAKQLEFTTKDQSTFICDDILLTIGHQNTELSDQLKSWLAHTSESNDKRVFTNPYPVERLNSLKNQPHLSIGVRGFGLAMIDVARYLAINDYGNFKVVDQSTLKTMYYKVKDYRLKIVPFSLDGLPLAPKPINQIIDSWYQPRSETLKTFEHYLKDKTHTHKTESGIDFLIQSFSKIAADIFCSLADKTIRNEESPKEIEHIIKIFLKDSEFTHLLLQDETIPTYNLIEEYIQMALGNKRISLDYCVWQVWRHCQPTLYKAFSYTLLDDETMNKVINLDERSKRFSYGPPIESMQQILALVDAGILNLSYTNNPDIELTAKGFELKNKNGEKTEISVMINSVLDSPQLLKVNSKIVKSLLQNDAIQPIHSELGIETYDDAYVKPENEDRTMPIAVLGRLAKGSILGVDAILECFSSSVEHWAKSFVENRLD</sequence>
<dbReference type="AlphaFoldDB" id="A0A9X1JPC9"/>
<dbReference type="PANTHER" id="PTHR40254:SF1">
    <property type="entry name" value="BLR0577 PROTEIN"/>
    <property type="match status" value="1"/>
</dbReference>
<evidence type="ECO:0000313" key="3">
    <source>
        <dbReference type="Proteomes" id="UP001138894"/>
    </source>
</evidence>
<accession>A0A9X1JPC9</accession>
<dbReference type="RefSeq" id="WP_218547785.1">
    <property type="nucleotide sequence ID" value="NZ_JAGSPD010000018.1"/>
</dbReference>
<dbReference type="InterPro" id="IPR038732">
    <property type="entry name" value="HpyO/CreE_NAD-binding"/>
</dbReference>
<protein>
    <submittedName>
        <fullName evidence="2">FAD/NAD(P)-binding protein</fullName>
    </submittedName>
</protein>
<reference evidence="2" key="1">
    <citation type="submission" date="2021-04" db="EMBL/GenBank/DDBJ databases">
        <authorList>
            <person name="Pira H."/>
            <person name="Risdian C."/>
            <person name="Wink J."/>
        </authorList>
    </citation>
    <scope>NUCLEOTIDE SEQUENCE</scope>
    <source>
        <strain evidence="2">WHY3</strain>
    </source>
</reference>
<evidence type="ECO:0000313" key="2">
    <source>
        <dbReference type="EMBL" id="MBV7270580.1"/>
    </source>
</evidence>
<dbReference type="EMBL" id="JAGSPD010000018">
    <property type="protein sequence ID" value="MBV7270580.1"/>
    <property type="molecule type" value="Genomic_DNA"/>
</dbReference>
<comment type="caution">
    <text evidence="2">The sequence shown here is derived from an EMBL/GenBank/DDBJ whole genome shotgun (WGS) entry which is preliminary data.</text>
</comment>
<dbReference type="InterPro" id="IPR052189">
    <property type="entry name" value="L-asp_N-monooxygenase_NS-form"/>
</dbReference>
<dbReference type="PANTHER" id="PTHR40254">
    <property type="entry name" value="BLR0577 PROTEIN"/>
    <property type="match status" value="1"/>
</dbReference>
<gene>
    <name evidence="2" type="ORF">KCG49_15435</name>
</gene>
<feature type="domain" description="FAD-dependent urate hydroxylase HpyO/Asp monooxygenase CreE-like FAD/NAD(P)-binding" evidence="1">
    <location>
        <begin position="5"/>
        <end position="169"/>
    </location>
</feature>
<proteinExistence type="predicted"/>
<keyword evidence="3" id="KW-1185">Reference proteome</keyword>
<name>A0A9X1JPC9_9FLAO</name>